<organism evidence="1 2">
    <name type="scientific">Ephemerocybe angulata</name>
    <dbReference type="NCBI Taxonomy" id="980116"/>
    <lineage>
        <taxon>Eukaryota</taxon>
        <taxon>Fungi</taxon>
        <taxon>Dikarya</taxon>
        <taxon>Basidiomycota</taxon>
        <taxon>Agaricomycotina</taxon>
        <taxon>Agaricomycetes</taxon>
        <taxon>Agaricomycetidae</taxon>
        <taxon>Agaricales</taxon>
        <taxon>Agaricineae</taxon>
        <taxon>Psathyrellaceae</taxon>
        <taxon>Ephemerocybe</taxon>
    </lineage>
</organism>
<sequence length="481" mass="53318">MSIEIPTHETSGSHDPAAASAIAEDIGSMRLAGEMAHFPLVDLPQEILIEILQFSGNAHGGQANAVNPLFLARICRSWRAVVFGTRAFWQEVNLILNSRCSTQISLLEEWTSRAGGLPLSITIVDPDDILETLYSKELTCFLDLLRSLSPQTHSLSLETPVIFYDRWCDRGFIDYSWPLLSNLVLSTDLGSPELSDPSRQLDFLSCPILTSATIKSFYHSHIALPWRSLHHLCFVGVFCSELYDALESCPLLQTLKARGIIEDDNFSANTIDHHSLKQLTFELDESQGDCGQCCRLLNSLRLPELQTLVLKLGPSMPTSGFRVDIYPCISQSGCQLSELTIEGAALKEKVFMDCLRLLPTLDTLQLSKNTWLNAQGEFIGLGPTSLSLMMAVGHDGLLMLPNLKALSLMGSSVVFSGKLVLELLGSRWDKVEEDDGALATLQSVTLIPERENSSLWVWGANKDEQAIFETWRRQGYSVKVE</sequence>
<dbReference type="InterPro" id="IPR032675">
    <property type="entry name" value="LRR_dom_sf"/>
</dbReference>
<dbReference type="InterPro" id="IPR036047">
    <property type="entry name" value="F-box-like_dom_sf"/>
</dbReference>
<evidence type="ECO:0000313" key="1">
    <source>
        <dbReference type="EMBL" id="KAF5341163.1"/>
    </source>
</evidence>
<name>A0A8H5CGR0_9AGAR</name>
<dbReference type="SUPFAM" id="SSF52047">
    <property type="entry name" value="RNI-like"/>
    <property type="match status" value="1"/>
</dbReference>
<dbReference type="EMBL" id="JAACJK010000002">
    <property type="protein sequence ID" value="KAF5341163.1"/>
    <property type="molecule type" value="Genomic_DNA"/>
</dbReference>
<reference evidence="1 2" key="1">
    <citation type="journal article" date="2020" name="ISME J.">
        <title>Uncovering the hidden diversity of litter-decomposition mechanisms in mushroom-forming fungi.</title>
        <authorList>
            <person name="Floudas D."/>
            <person name="Bentzer J."/>
            <person name="Ahren D."/>
            <person name="Johansson T."/>
            <person name="Persson P."/>
            <person name="Tunlid A."/>
        </authorList>
    </citation>
    <scope>NUCLEOTIDE SEQUENCE [LARGE SCALE GENOMIC DNA]</scope>
    <source>
        <strain evidence="1 2">CBS 175.51</strain>
    </source>
</reference>
<dbReference type="Proteomes" id="UP000541558">
    <property type="component" value="Unassembled WGS sequence"/>
</dbReference>
<proteinExistence type="predicted"/>
<accession>A0A8H5CGR0</accession>
<dbReference type="OrthoDB" id="2909959at2759"/>
<protein>
    <recommendedName>
        <fullName evidence="3">F-box domain-containing protein</fullName>
    </recommendedName>
</protein>
<comment type="caution">
    <text evidence="1">The sequence shown here is derived from an EMBL/GenBank/DDBJ whole genome shotgun (WGS) entry which is preliminary data.</text>
</comment>
<gene>
    <name evidence="1" type="ORF">D9611_005897</name>
</gene>
<evidence type="ECO:0000313" key="2">
    <source>
        <dbReference type="Proteomes" id="UP000541558"/>
    </source>
</evidence>
<evidence type="ECO:0008006" key="3">
    <source>
        <dbReference type="Google" id="ProtNLM"/>
    </source>
</evidence>
<keyword evidence="2" id="KW-1185">Reference proteome</keyword>
<dbReference type="SUPFAM" id="SSF81383">
    <property type="entry name" value="F-box domain"/>
    <property type="match status" value="1"/>
</dbReference>
<dbReference type="Gene3D" id="3.80.10.10">
    <property type="entry name" value="Ribonuclease Inhibitor"/>
    <property type="match status" value="1"/>
</dbReference>
<dbReference type="AlphaFoldDB" id="A0A8H5CGR0"/>